<protein>
    <submittedName>
        <fullName evidence="2">Uncharacterized protein</fullName>
    </submittedName>
</protein>
<keyword evidence="3" id="KW-1185">Reference proteome</keyword>
<evidence type="ECO:0000313" key="3">
    <source>
        <dbReference type="Proteomes" id="UP000299102"/>
    </source>
</evidence>
<dbReference type="Proteomes" id="UP000299102">
    <property type="component" value="Unassembled WGS sequence"/>
</dbReference>
<evidence type="ECO:0000313" key="2">
    <source>
        <dbReference type="EMBL" id="GBP81001.1"/>
    </source>
</evidence>
<accession>A0A4C1YX11</accession>
<reference evidence="2 3" key="1">
    <citation type="journal article" date="2019" name="Commun. Biol.">
        <title>The bagworm genome reveals a unique fibroin gene that provides high tensile strength.</title>
        <authorList>
            <person name="Kono N."/>
            <person name="Nakamura H."/>
            <person name="Ohtoshi R."/>
            <person name="Tomita M."/>
            <person name="Numata K."/>
            <person name="Arakawa K."/>
        </authorList>
    </citation>
    <scope>NUCLEOTIDE SEQUENCE [LARGE SCALE GENOMIC DNA]</scope>
</reference>
<name>A0A4C1YX11_EUMVA</name>
<dbReference type="EMBL" id="BGZK01001492">
    <property type="protein sequence ID" value="GBP81001.1"/>
    <property type="molecule type" value="Genomic_DNA"/>
</dbReference>
<comment type="caution">
    <text evidence="2">The sequence shown here is derived from an EMBL/GenBank/DDBJ whole genome shotgun (WGS) entry which is preliminary data.</text>
</comment>
<organism evidence="2 3">
    <name type="scientific">Eumeta variegata</name>
    <name type="common">Bagworm moth</name>
    <name type="synonym">Eumeta japonica</name>
    <dbReference type="NCBI Taxonomy" id="151549"/>
    <lineage>
        <taxon>Eukaryota</taxon>
        <taxon>Metazoa</taxon>
        <taxon>Ecdysozoa</taxon>
        <taxon>Arthropoda</taxon>
        <taxon>Hexapoda</taxon>
        <taxon>Insecta</taxon>
        <taxon>Pterygota</taxon>
        <taxon>Neoptera</taxon>
        <taxon>Endopterygota</taxon>
        <taxon>Lepidoptera</taxon>
        <taxon>Glossata</taxon>
        <taxon>Ditrysia</taxon>
        <taxon>Tineoidea</taxon>
        <taxon>Psychidae</taxon>
        <taxon>Oiketicinae</taxon>
        <taxon>Eumeta</taxon>
    </lineage>
</organism>
<sequence>MLEQEEKVAMLLKQFGNVCYRDLCTRVYALSDGGSAVVCIALESGARGVLTTVDINAMTKSRTEGLTCSPKHRPRGLNSTQVESLLVNLPVALELVNFLFRVTQLFIVHSAITASLLLMIRFQPIAIVRRADKGRPRKPYEDRMGGELKEGKEDQLLGTRNRRARMKRLMDDSEEREVCDDRYRMKIYGICSPFWEIAINAYVELNRPLRASEIKLSHRSRTLRHPTRTKPAQRTKAPHLEKKRLCEGRPQRWVNKS</sequence>
<feature type="compositionally biased region" description="Basic residues" evidence="1">
    <location>
        <begin position="217"/>
        <end position="237"/>
    </location>
</feature>
<proteinExistence type="predicted"/>
<feature type="region of interest" description="Disordered" evidence="1">
    <location>
        <begin position="217"/>
        <end position="242"/>
    </location>
</feature>
<dbReference type="AlphaFoldDB" id="A0A4C1YX11"/>
<gene>
    <name evidence="2" type="ORF">EVAR_68812_1</name>
</gene>
<evidence type="ECO:0000256" key="1">
    <source>
        <dbReference type="SAM" id="MobiDB-lite"/>
    </source>
</evidence>